<keyword evidence="2" id="KW-1185">Reference proteome</keyword>
<evidence type="ECO:0008006" key="3">
    <source>
        <dbReference type="Google" id="ProtNLM"/>
    </source>
</evidence>
<sequence>MSASEKLKQRVEQGAKQGMAIAIEGCDYCGRTLSEEIPVVCEAFRYNNFPDRPTVDDGFLDWVLTRARCQHCETTAIESGTFGVDEALVRLSLEGEPGSWIVKDAEVEVLDYSSTYEGFERPAIRLPTLIEDSRYSEDDARQIRMIVEAYDNRWLTLAGLLASDRMDEAPGIYALPERSDLERFIGHLDDMPPAFARKVKAAGI</sequence>
<name>A0ABD6AV36_9EURY</name>
<dbReference type="RefSeq" id="WP_250873387.1">
    <property type="nucleotide sequence ID" value="NZ_JALXFV010000003.1"/>
</dbReference>
<evidence type="ECO:0000313" key="2">
    <source>
        <dbReference type="Proteomes" id="UP001597187"/>
    </source>
</evidence>
<organism evidence="1 2">
    <name type="scientific">Halomarina rubra</name>
    <dbReference type="NCBI Taxonomy" id="2071873"/>
    <lineage>
        <taxon>Archaea</taxon>
        <taxon>Methanobacteriati</taxon>
        <taxon>Methanobacteriota</taxon>
        <taxon>Stenosarchaea group</taxon>
        <taxon>Halobacteria</taxon>
        <taxon>Halobacteriales</taxon>
        <taxon>Natronomonadaceae</taxon>
        <taxon>Halomarina</taxon>
    </lineage>
</organism>
<protein>
    <recommendedName>
        <fullName evidence="3">HNH endonuclease</fullName>
    </recommendedName>
</protein>
<gene>
    <name evidence="1" type="ORF">ACFSBT_09100</name>
</gene>
<dbReference type="EMBL" id="JBHUDC010000003">
    <property type="protein sequence ID" value="MFD1513433.1"/>
    <property type="molecule type" value="Genomic_DNA"/>
</dbReference>
<proteinExistence type="predicted"/>
<accession>A0ABD6AV36</accession>
<dbReference type="AlphaFoldDB" id="A0ABD6AV36"/>
<evidence type="ECO:0000313" key="1">
    <source>
        <dbReference type="EMBL" id="MFD1513433.1"/>
    </source>
</evidence>
<reference evidence="1 2" key="1">
    <citation type="journal article" date="2019" name="Int. J. Syst. Evol. Microbiol.">
        <title>The Global Catalogue of Microorganisms (GCM) 10K type strain sequencing project: providing services to taxonomists for standard genome sequencing and annotation.</title>
        <authorList>
            <consortium name="The Broad Institute Genomics Platform"/>
            <consortium name="The Broad Institute Genome Sequencing Center for Infectious Disease"/>
            <person name="Wu L."/>
            <person name="Ma J."/>
        </authorList>
    </citation>
    <scope>NUCLEOTIDE SEQUENCE [LARGE SCALE GENOMIC DNA]</scope>
    <source>
        <strain evidence="1 2">CGMCC 1.12563</strain>
    </source>
</reference>
<dbReference type="Proteomes" id="UP001597187">
    <property type="component" value="Unassembled WGS sequence"/>
</dbReference>
<comment type="caution">
    <text evidence="1">The sequence shown here is derived from an EMBL/GenBank/DDBJ whole genome shotgun (WGS) entry which is preliminary data.</text>
</comment>